<name>E1ZAT8_CHLVA</name>
<dbReference type="AlphaFoldDB" id="E1ZAT8"/>
<gene>
    <name evidence="1" type="ORF">CHLNCDRAFT_143954</name>
</gene>
<keyword evidence="2" id="KW-1185">Reference proteome</keyword>
<protein>
    <submittedName>
        <fullName evidence="1">Uncharacterized protein</fullName>
    </submittedName>
</protein>
<organism evidence="2">
    <name type="scientific">Chlorella variabilis</name>
    <name type="common">Green alga</name>
    <dbReference type="NCBI Taxonomy" id="554065"/>
    <lineage>
        <taxon>Eukaryota</taxon>
        <taxon>Viridiplantae</taxon>
        <taxon>Chlorophyta</taxon>
        <taxon>core chlorophytes</taxon>
        <taxon>Trebouxiophyceae</taxon>
        <taxon>Chlorellales</taxon>
        <taxon>Chlorellaceae</taxon>
        <taxon>Chlorella clade</taxon>
        <taxon>Chlorella</taxon>
    </lineage>
</organism>
<dbReference type="EMBL" id="GL433840">
    <property type="protein sequence ID" value="EFN57323.1"/>
    <property type="molecule type" value="Genomic_DNA"/>
</dbReference>
<dbReference type="OrthoDB" id="432970at2759"/>
<dbReference type="InParanoid" id="E1ZAT8"/>
<dbReference type="RefSeq" id="XP_005849425.1">
    <property type="nucleotide sequence ID" value="XM_005849363.1"/>
</dbReference>
<sequence length="320" mass="34759">MTVQIEAAAQPPVAAAAREVELALDMRGAPGEHLHQLLPLLTTLALRSLLLAPSHAHGAEALLRCDSVTEVSAATLRVLGASVACTDTLQRYSRLEQLHLDAGVLERLYPAVLHDMAALVHLGLHGYKEVELSALPPSVLEVTPRPEAMRCQLAVRLPPGMRLRRLAVHGSFPRLLSTKAAPKVCIDTQALCRQCEHARIEAREAVWQLPPQFKGHFSQRRAGAEAALAAALLDAQAAWSRLELHLLERAFVEEAMPPEDSGPPTLVGRLDLERLVEAVLRLGRSTVAASLRRESVSIFNPWVLVLERGRGPIPAQDAAL</sequence>
<dbReference type="GeneID" id="17356484"/>
<dbReference type="KEGG" id="cvr:CHLNCDRAFT_143954"/>
<proteinExistence type="predicted"/>
<accession>E1ZAT8</accession>
<dbReference type="Proteomes" id="UP000008141">
    <property type="component" value="Unassembled WGS sequence"/>
</dbReference>
<reference evidence="1 2" key="1">
    <citation type="journal article" date="2010" name="Plant Cell">
        <title>The Chlorella variabilis NC64A genome reveals adaptation to photosymbiosis, coevolution with viruses, and cryptic sex.</title>
        <authorList>
            <person name="Blanc G."/>
            <person name="Duncan G."/>
            <person name="Agarkova I."/>
            <person name="Borodovsky M."/>
            <person name="Gurnon J."/>
            <person name="Kuo A."/>
            <person name="Lindquist E."/>
            <person name="Lucas S."/>
            <person name="Pangilinan J."/>
            <person name="Polle J."/>
            <person name="Salamov A."/>
            <person name="Terry A."/>
            <person name="Yamada T."/>
            <person name="Dunigan D.D."/>
            <person name="Grigoriev I.V."/>
            <person name="Claverie J.M."/>
            <person name="Van Etten J.L."/>
        </authorList>
    </citation>
    <scope>NUCLEOTIDE SEQUENCE [LARGE SCALE GENOMIC DNA]</scope>
    <source>
        <strain evidence="1 2">NC64A</strain>
    </source>
</reference>
<evidence type="ECO:0000313" key="2">
    <source>
        <dbReference type="Proteomes" id="UP000008141"/>
    </source>
</evidence>
<evidence type="ECO:0000313" key="1">
    <source>
        <dbReference type="EMBL" id="EFN57323.1"/>
    </source>
</evidence>